<sequence>MEVRIQVEVALWSRIWIRRPFLFFALLLVLISSSFLSSASCSSSALSLTHPIYYYFRLLYLHPLIRPSQTLLQLSPTSLRPHLPADRIRQLPAPRAFILDLAITHTTTNTPPCPRQRKILLLLKPPMRPSRSCPRMLLQPLPQTTDPLIRLHQRLQSNQRKRPRLRPLLLHRLPPTYPVRLCLPN</sequence>
<dbReference type="RefSeq" id="XP_064771460.1">
    <property type="nucleotide sequence ID" value="XM_064915160.1"/>
</dbReference>
<organism evidence="1 2">
    <name type="scientific">Myxozyma melibiosi</name>
    <dbReference type="NCBI Taxonomy" id="54550"/>
    <lineage>
        <taxon>Eukaryota</taxon>
        <taxon>Fungi</taxon>
        <taxon>Dikarya</taxon>
        <taxon>Ascomycota</taxon>
        <taxon>Saccharomycotina</taxon>
        <taxon>Lipomycetes</taxon>
        <taxon>Lipomycetales</taxon>
        <taxon>Lipomycetaceae</taxon>
        <taxon>Myxozyma</taxon>
    </lineage>
</organism>
<comment type="caution">
    <text evidence="1">The sequence shown here is derived from an EMBL/GenBank/DDBJ whole genome shotgun (WGS) entry which is preliminary data.</text>
</comment>
<gene>
    <name evidence="1" type="ORF">BZA70DRAFT_50443</name>
</gene>
<name>A0ABR1FFA6_9ASCO</name>
<evidence type="ECO:0000313" key="2">
    <source>
        <dbReference type="Proteomes" id="UP001498771"/>
    </source>
</evidence>
<keyword evidence="2" id="KW-1185">Reference proteome</keyword>
<proteinExistence type="predicted"/>
<protein>
    <submittedName>
        <fullName evidence="1">Uncharacterized protein</fullName>
    </submittedName>
</protein>
<accession>A0ABR1FFA6</accession>
<dbReference type="GeneID" id="90040672"/>
<evidence type="ECO:0000313" key="1">
    <source>
        <dbReference type="EMBL" id="KAK7208427.1"/>
    </source>
</evidence>
<dbReference type="EMBL" id="JBBJBU010000001">
    <property type="protein sequence ID" value="KAK7208427.1"/>
    <property type="molecule type" value="Genomic_DNA"/>
</dbReference>
<reference evidence="1 2" key="1">
    <citation type="submission" date="2024-03" db="EMBL/GenBank/DDBJ databases">
        <title>Genome-scale model development and genomic sequencing of the oleaginous clade Lipomyces.</title>
        <authorList>
            <consortium name="Lawrence Berkeley National Laboratory"/>
            <person name="Czajka J.J."/>
            <person name="Han Y."/>
            <person name="Kim J."/>
            <person name="Mondo S.J."/>
            <person name="Hofstad B.A."/>
            <person name="Robles A."/>
            <person name="Haridas S."/>
            <person name="Riley R."/>
            <person name="LaButti K."/>
            <person name="Pangilinan J."/>
            <person name="Andreopoulos W."/>
            <person name="Lipzen A."/>
            <person name="Yan J."/>
            <person name="Wang M."/>
            <person name="Ng V."/>
            <person name="Grigoriev I.V."/>
            <person name="Spatafora J.W."/>
            <person name="Magnuson J.K."/>
            <person name="Baker S.E."/>
            <person name="Pomraning K.R."/>
        </authorList>
    </citation>
    <scope>NUCLEOTIDE SEQUENCE [LARGE SCALE GENOMIC DNA]</scope>
    <source>
        <strain evidence="1 2">Phaff 52-87</strain>
    </source>
</reference>
<dbReference type="Proteomes" id="UP001498771">
    <property type="component" value="Unassembled WGS sequence"/>
</dbReference>